<dbReference type="Pfam" id="PF00475">
    <property type="entry name" value="IGPD"/>
    <property type="match status" value="1"/>
</dbReference>
<feature type="binding site" evidence="10">
    <location>
        <position position="129"/>
    </location>
    <ligand>
        <name>Mg(2+)</name>
        <dbReference type="ChEBI" id="CHEBI:18420"/>
    </ligand>
</feature>
<feature type="active site" description="Proton donor" evidence="10">
    <location>
        <position position="10"/>
    </location>
</feature>
<keyword evidence="12" id="KW-1185">Reference proteome</keyword>
<reference evidence="11 12" key="1">
    <citation type="journal article" date="2014" name="Int. J. Syst. Evol. Microbiol.">
        <title>Carboxylicivirga gen. nov. in the family Marinilabiliaceae with two novel species, Carboxylicivirga mesophila sp. nov. and Carboxylicivirga taeanensis sp. nov., and reclassification of Cytophaga fermentans as Saccharicrinis fermentans gen. nov., comb. nov.</title>
        <authorList>
            <person name="Yang S.H."/>
            <person name="Seo H.S."/>
            <person name="Woo J.H."/>
            <person name="Oh H.M."/>
            <person name="Jang H."/>
            <person name="Lee J.H."/>
            <person name="Kim S.J."/>
            <person name="Kwon K.K."/>
        </authorList>
    </citation>
    <scope>NUCLEOTIDE SEQUENCE [LARGE SCALE GENOMIC DNA]</scope>
    <source>
        <strain evidence="11 12">JCM 18290</strain>
    </source>
</reference>
<feature type="region of interest" description="Histidinol-phosphatase" evidence="10">
    <location>
        <begin position="1"/>
        <end position="184"/>
    </location>
</feature>
<evidence type="ECO:0000256" key="4">
    <source>
        <dbReference type="ARBA" id="ARBA00022723"/>
    </source>
</evidence>
<keyword evidence="8 10" id="KW-0456">Lyase</keyword>
<evidence type="ECO:0000256" key="3">
    <source>
        <dbReference type="ARBA" id="ARBA00022605"/>
    </source>
</evidence>
<dbReference type="PANTHER" id="PTHR23133">
    <property type="entry name" value="IMIDAZOLEGLYCEROL-PHOSPHATE DEHYDRATASE HIS7"/>
    <property type="match status" value="1"/>
</dbReference>
<evidence type="ECO:0000256" key="1">
    <source>
        <dbReference type="ARBA" id="ARBA00005047"/>
    </source>
</evidence>
<dbReference type="InterPro" id="IPR020568">
    <property type="entry name" value="Ribosomal_Su5_D2-typ_SF"/>
</dbReference>
<dbReference type="EMBL" id="JAGUCN010000009">
    <property type="protein sequence ID" value="MBS2211584.1"/>
    <property type="molecule type" value="Genomic_DNA"/>
</dbReference>
<feature type="binding site" evidence="10">
    <location>
        <position position="10"/>
    </location>
    <ligand>
        <name>Mg(2+)</name>
        <dbReference type="ChEBI" id="CHEBI:18420"/>
    </ligand>
</feature>
<evidence type="ECO:0000256" key="10">
    <source>
        <dbReference type="HAMAP-Rule" id="MF_01022"/>
    </source>
</evidence>
<sequence length="375" mass="41908">MKKLLFIDRDGTLIIEPPVDFQVDSLEKLEFYPGVFKNLSTIVEQLDFELVMVTNQDGLGTDSFPEETFWPAQNKMLQTLKNEGIVFADILVDRSLPEENAPTRKPRTGLLTKYIEGDYDLANSYVIGDRLTDVELAKNLGCKAIYLKESDVAAKELEAAGLADVCSLCSASWADVTQHLFATERTATVERSTAETKIAVSINLDGKGICSINTGLHFFDHMLEQIGRHSGCDLSVMVDGDLHVDEHHTIEDTAIVLGEAIKKALGDKRGIERYGFCLPMDDCLAQVTLDFGGRSWLVWEADFKREMIGDMPTEMFYHFFKSFTDAAACNLNIKAEGKNEHHKIEGIFKALAKAIRAAIRKDPFNNRLPSTKEML</sequence>
<accession>A0ABS5K999</accession>
<keyword evidence="5 10" id="KW-0378">Hydrolase</keyword>
<comment type="subcellular location">
    <subcellularLocation>
        <location evidence="10">Cytoplasm</location>
    </subcellularLocation>
</comment>
<dbReference type="NCBIfam" id="TIGR01656">
    <property type="entry name" value="Histidinol-ppas"/>
    <property type="match status" value="1"/>
</dbReference>
<organism evidence="11 12">
    <name type="scientific">Carboxylicivirga mesophila</name>
    <dbReference type="NCBI Taxonomy" id="1166478"/>
    <lineage>
        <taxon>Bacteria</taxon>
        <taxon>Pseudomonadati</taxon>
        <taxon>Bacteroidota</taxon>
        <taxon>Bacteroidia</taxon>
        <taxon>Marinilabiliales</taxon>
        <taxon>Marinilabiliaceae</taxon>
        <taxon>Carboxylicivirga</taxon>
    </lineage>
</organism>
<name>A0ABS5K999_9BACT</name>
<dbReference type="EC" id="4.2.1.19" evidence="10"/>
<dbReference type="PROSITE" id="PS00954">
    <property type="entry name" value="IGP_DEHYDRATASE_1"/>
    <property type="match status" value="1"/>
</dbReference>
<dbReference type="Proteomes" id="UP000721861">
    <property type="component" value="Unassembled WGS sequence"/>
</dbReference>
<proteinExistence type="inferred from homology"/>
<keyword evidence="6 10" id="KW-0460">Magnesium</keyword>
<comment type="catalytic activity">
    <reaction evidence="10">
        <text>D-erythro-1-(imidazol-4-yl)glycerol 3-phosphate = 3-(imidazol-4-yl)-2-oxopropyl phosphate + H2O</text>
        <dbReference type="Rhea" id="RHEA:11040"/>
        <dbReference type="ChEBI" id="CHEBI:15377"/>
        <dbReference type="ChEBI" id="CHEBI:57766"/>
        <dbReference type="ChEBI" id="CHEBI:58278"/>
        <dbReference type="EC" id="4.2.1.19"/>
    </reaction>
</comment>
<dbReference type="HAMAP" id="MF_00076">
    <property type="entry name" value="HisB"/>
    <property type="match status" value="1"/>
</dbReference>
<evidence type="ECO:0000256" key="6">
    <source>
        <dbReference type="ARBA" id="ARBA00022842"/>
    </source>
</evidence>
<dbReference type="InterPro" id="IPR005954">
    <property type="entry name" value="HisB_N"/>
</dbReference>
<keyword evidence="2 10" id="KW-0963">Cytoplasm</keyword>
<evidence type="ECO:0000256" key="7">
    <source>
        <dbReference type="ARBA" id="ARBA00023102"/>
    </source>
</evidence>
<comment type="cofactor">
    <cofactor evidence="10">
        <name>Mg(2+)</name>
        <dbReference type="ChEBI" id="CHEBI:18420"/>
    </cofactor>
</comment>
<gene>
    <name evidence="10 11" type="primary">hisB</name>
    <name evidence="11" type="ORF">KEM09_09235</name>
</gene>
<comment type="catalytic activity">
    <reaction evidence="10">
        <text>L-histidinol phosphate + H2O = L-histidinol + phosphate</text>
        <dbReference type="Rhea" id="RHEA:14465"/>
        <dbReference type="ChEBI" id="CHEBI:15377"/>
        <dbReference type="ChEBI" id="CHEBI:43474"/>
        <dbReference type="ChEBI" id="CHEBI:57699"/>
        <dbReference type="ChEBI" id="CHEBI:57980"/>
        <dbReference type="EC" id="3.1.3.15"/>
    </reaction>
</comment>
<dbReference type="HAMAP" id="MF_01022">
    <property type="entry name" value="Bifunc_HisB"/>
    <property type="match status" value="1"/>
</dbReference>
<comment type="caution">
    <text evidence="11">The sequence shown here is derived from an EMBL/GenBank/DDBJ whole genome shotgun (WGS) entry which is preliminary data.</text>
</comment>
<keyword evidence="7 10" id="KW-0368">Histidine biosynthesis</keyword>
<dbReference type="InterPro" id="IPR020566">
    <property type="entry name" value="His_synth_bifunc_HisB"/>
</dbReference>
<dbReference type="InterPro" id="IPR006543">
    <property type="entry name" value="Histidinol-phos"/>
</dbReference>
<comment type="pathway">
    <text evidence="10">Amino-acid biosynthesis; L-histidine biosynthesis; L-histidine from 5-phospho-alpha-D-ribose 1-diphosphate: step 8/9.</text>
</comment>
<evidence type="ECO:0000256" key="5">
    <source>
        <dbReference type="ARBA" id="ARBA00022801"/>
    </source>
</evidence>
<comment type="pathway">
    <text evidence="1 10">Amino-acid biosynthesis; L-histidine biosynthesis; L-histidine from 5-phospho-alpha-D-ribose 1-diphosphate: step 6/9.</text>
</comment>
<comment type="similarity">
    <text evidence="10">In the N-terminal section; belongs to the histidinol-phosphatase family.</text>
</comment>
<dbReference type="NCBIfam" id="TIGR01261">
    <property type="entry name" value="hisB_Nterm"/>
    <property type="match status" value="1"/>
</dbReference>
<evidence type="ECO:0000313" key="12">
    <source>
        <dbReference type="Proteomes" id="UP000721861"/>
    </source>
</evidence>
<dbReference type="Gene3D" id="3.40.50.1000">
    <property type="entry name" value="HAD superfamily/HAD-like"/>
    <property type="match status" value="1"/>
</dbReference>
<dbReference type="InterPro" id="IPR006549">
    <property type="entry name" value="HAD-SF_hydro_IIIA"/>
</dbReference>
<feature type="region of interest" description="Imidazoleglycerol-phosphate dehydratase" evidence="10">
    <location>
        <begin position="185"/>
        <end position="375"/>
    </location>
</feature>
<dbReference type="InterPro" id="IPR038494">
    <property type="entry name" value="IGPD_sf"/>
</dbReference>
<dbReference type="Gene3D" id="3.30.230.40">
    <property type="entry name" value="Imidazole glycerol phosphate dehydratase, domain 1"/>
    <property type="match status" value="2"/>
</dbReference>
<dbReference type="RefSeq" id="WP_212227786.1">
    <property type="nucleotide sequence ID" value="NZ_JAGUCN010000009.1"/>
</dbReference>
<dbReference type="NCBIfam" id="TIGR01662">
    <property type="entry name" value="HAD-SF-IIIA"/>
    <property type="match status" value="1"/>
</dbReference>
<dbReference type="InterPro" id="IPR023214">
    <property type="entry name" value="HAD_sf"/>
</dbReference>
<evidence type="ECO:0000256" key="2">
    <source>
        <dbReference type="ARBA" id="ARBA00022490"/>
    </source>
</evidence>
<feature type="binding site" evidence="10">
    <location>
        <position position="8"/>
    </location>
    <ligand>
        <name>Mg(2+)</name>
        <dbReference type="ChEBI" id="CHEBI:18420"/>
    </ligand>
</feature>
<dbReference type="GO" id="GO:0004401">
    <property type="term" value="F:histidinol-phosphatase activity"/>
    <property type="evidence" value="ECO:0007669"/>
    <property type="project" value="UniProtKB-EC"/>
</dbReference>
<dbReference type="InterPro" id="IPR000807">
    <property type="entry name" value="ImidazoleglycerolP_deHydtase"/>
</dbReference>
<dbReference type="NCBIfam" id="NF002111">
    <property type="entry name" value="PRK00951.2-1"/>
    <property type="match status" value="1"/>
</dbReference>
<keyword evidence="3 10" id="KW-0028">Amino-acid biosynthesis</keyword>
<dbReference type="PANTHER" id="PTHR23133:SF2">
    <property type="entry name" value="IMIDAZOLEGLYCEROL-PHOSPHATE DEHYDRATASE"/>
    <property type="match status" value="1"/>
</dbReference>
<dbReference type="SUPFAM" id="SSF56784">
    <property type="entry name" value="HAD-like"/>
    <property type="match status" value="1"/>
</dbReference>
<comment type="caution">
    <text evidence="10">Lacks conserved residue(s) required for the propagation of feature annotation.</text>
</comment>
<feature type="active site" description="Nucleophile" evidence="10">
    <location>
        <position position="8"/>
    </location>
</feature>
<dbReference type="Pfam" id="PF13242">
    <property type="entry name" value="Hydrolase_like"/>
    <property type="match status" value="1"/>
</dbReference>
<dbReference type="EC" id="3.1.3.15" evidence="10"/>
<keyword evidence="4 10" id="KW-0479">Metal-binding</keyword>
<evidence type="ECO:0000256" key="9">
    <source>
        <dbReference type="ARBA" id="ARBA00023268"/>
    </source>
</evidence>
<dbReference type="CDD" id="cd07914">
    <property type="entry name" value="IGPD"/>
    <property type="match status" value="1"/>
</dbReference>
<dbReference type="NCBIfam" id="NF003937">
    <property type="entry name" value="PRK05446.1"/>
    <property type="match status" value="1"/>
</dbReference>
<dbReference type="PROSITE" id="PS00955">
    <property type="entry name" value="IGP_DEHYDRATASE_2"/>
    <property type="match status" value="1"/>
</dbReference>
<evidence type="ECO:0000313" key="11">
    <source>
        <dbReference type="EMBL" id="MBS2211584.1"/>
    </source>
</evidence>
<dbReference type="GO" id="GO:0004424">
    <property type="term" value="F:imidazoleglycerol-phosphate dehydratase activity"/>
    <property type="evidence" value="ECO:0007669"/>
    <property type="project" value="UniProtKB-EC"/>
</dbReference>
<protein>
    <recommendedName>
        <fullName evidence="10">Histidine biosynthesis bifunctional protein HisB</fullName>
    </recommendedName>
    <domain>
        <recommendedName>
            <fullName evidence="10">Histidinol-phosphatase</fullName>
            <ecNumber evidence="10">3.1.3.15</ecNumber>
        </recommendedName>
    </domain>
    <domain>
        <recommendedName>
            <fullName evidence="10">Imidazoleglycerol-phosphate dehydratase</fullName>
            <shortName evidence="10">IGPD</shortName>
            <ecNumber evidence="10">4.2.1.19</ecNumber>
        </recommendedName>
    </domain>
</protein>
<comment type="similarity">
    <text evidence="10">In the C-terminal section; belongs to the imidazoleglycerol-phosphate dehydratase family.</text>
</comment>
<dbReference type="InterPro" id="IPR020565">
    <property type="entry name" value="ImidazoleglycerP_deHydtase_CS"/>
</dbReference>
<keyword evidence="9 10" id="KW-0511">Multifunctional enzyme</keyword>
<dbReference type="SUPFAM" id="SSF54211">
    <property type="entry name" value="Ribosomal protein S5 domain 2-like"/>
    <property type="match status" value="2"/>
</dbReference>
<dbReference type="InterPro" id="IPR036412">
    <property type="entry name" value="HAD-like_sf"/>
</dbReference>
<evidence type="ECO:0000256" key="8">
    <source>
        <dbReference type="ARBA" id="ARBA00023239"/>
    </source>
</evidence>